<evidence type="ECO:0000313" key="1">
    <source>
        <dbReference type="EMBL" id="MBN3312649.1"/>
    </source>
</evidence>
<organism evidence="1 2">
    <name type="scientific">Atractosteus spatula</name>
    <name type="common">Alligator gar</name>
    <name type="synonym">Lepisosteus spatula</name>
    <dbReference type="NCBI Taxonomy" id="7917"/>
    <lineage>
        <taxon>Eukaryota</taxon>
        <taxon>Metazoa</taxon>
        <taxon>Chordata</taxon>
        <taxon>Craniata</taxon>
        <taxon>Vertebrata</taxon>
        <taxon>Euteleostomi</taxon>
        <taxon>Actinopterygii</taxon>
        <taxon>Neopterygii</taxon>
        <taxon>Holostei</taxon>
        <taxon>Semionotiformes</taxon>
        <taxon>Lepisosteidae</taxon>
        <taxon>Atractosteus</taxon>
    </lineage>
</organism>
<comment type="caution">
    <text evidence="1">The sequence shown here is derived from an EMBL/GenBank/DDBJ whole genome shotgun (WGS) entry which is preliminary data.</text>
</comment>
<gene>
    <name evidence="1" type="primary">Drap1_1</name>
    <name evidence="1" type="ORF">GTO95_0014000</name>
</gene>
<proteinExistence type="predicted"/>
<keyword evidence="2" id="KW-1185">Reference proteome</keyword>
<feature type="non-terminal residue" evidence="1">
    <location>
        <position position="1"/>
    </location>
</feature>
<protein>
    <submittedName>
        <fullName evidence="1">NC2A protein</fullName>
    </submittedName>
</protein>
<reference evidence="1" key="1">
    <citation type="journal article" date="2021" name="Cell">
        <title>Tracing the genetic footprints of vertebrate landing in non-teleost ray-finned fishes.</title>
        <authorList>
            <person name="Bi X."/>
            <person name="Wang K."/>
            <person name="Yang L."/>
            <person name="Pan H."/>
            <person name="Jiang H."/>
            <person name="Wei Q."/>
            <person name="Fang M."/>
            <person name="Yu H."/>
            <person name="Zhu C."/>
            <person name="Cai Y."/>
            <person name="He Y."/>
            <person name="Gan X."/>
            <person name="Zeng H."/>
            <person name="Yu D."/>
            <person name="Zhu Y."/>
            <person name="Jiang H."/>
            <person name="Qiu Q."/>
            <person name="Yang H."/>
            <person name="Zhang Y.E."/>
            <person name="Wang W."/>
            <person name="Zhu M."/>
            <person name="He S."/>
            <person name="Zhang G."/>
        </authorList>
    </citation>
    <scope>NUCLEOTIDE SEQUENCE</scope>
    <source>
        <strain evidence="1">Allg_001</strain>
    </source>
</reference>
<evidence type="ECO:0000313" key="2">
    <source>
        <dbReference type="Proteomes" id="UP000736164"/>
    </source>
</evidence>
<dbReference type="EMBL" id="JAAWVO010007461">
    <property type="protein sequence ID" value="MBN3312649.1"/>
    <property type="molecule type" value="Genomic_DNA"/>
</dbReference>
<sequence>MTQAHLRQCIETEKHFEFLKDLMSRAPPVPSPQEDNGANGVRAAQRLGNPDAFLFHSPPIPDMVKIDRQGEKKLKTLQTLRCDVDNLCLQ</sequence>
<name>A0A8J7T705_ATRSP</name>
<accession>A0A8J7T705</accession>
<feature type="non-terminal residue" evidence="1">
    <location>
        <position position="90"/>
    </location>
</feature>
<dbReference type="Proteomes" id="UP000736164">
    <property type="component" value="Unassembled WGS sequence"/>
</dbReference>
<dbReference type="AlphaFoldDB" id="A0A8J7T705"/>